<evidence type="ECO:0000313" key="2">
    <source>
        <dbReference type="EMBL" id="MFC6770290.1"/>
    </source>
</evidence>
<keyword evidence="3" id="KW-1185">Reference proteome</keyword>
<feature type="compositionally biased region" description="Acidic residues" evidence="1">
    <location>
        <begin position="92"/>
        <end position="112"/>
    </location>
</feature>
<dbReference type="Pfam" id="PF19123">
    <property type="entry name" value="DUF5807"/>
    <property type="match status" value="2"/>
</dbReference>
<comment type="caution">
    <text evidence="2">The sequence shown here is derived from an EMBL/GenBank/DDBJ whole genome shotgun (WGS) entry which is preliminary data.</text>
</comment>
<reference evidence="2 3" key="1">
    <citation type="journal article" date="2019" name="Int. J. Syst. Evol. Microbiol.">
        <title>The Global Catalogue of Microorganisms (GCM) 10K type strain sequencing project: providing services to taxonomists for standard genome sequencing and annotation.</title>
        <authorList>
            <consortium name="The Broad Institute Genomics Platform"/>
            <consortium name="The Broad Institute Genome Sequencing Center for Infectious Disease"/>
            <person name="Wu L."/>
            <person name="Ma J."/>
        </authorList>
    </citation>
    <scope>NUCLEOTIDE SEQUENCE [LARGE SCALE GENOMIC DNA]</scope>
    <source>
        <strain evidence="2 3">PJ61</strain>
    </source>
</reference>
<accession>A0ABD5T4K7</accession>
<dbReference type="Proteomes" id="UP001596274">
    <property type="component" value="Unassembled WGS sequence"/>
</dbReference>
<dbReference type="EMBL" id="JBHSWT010000042">
    <property type="protein sequence ID" value="MFC6770290.1"/>
    <property type="molecule type" value="Genomic_DNA"/>
</dbReference>
<evidence type="ECO:0000313" key="3">
    <source>
        <dbReference type="Proteomes" id="UP001596274"/>
    </source>
</evidence>
<gene>
    <name evidence="2" type="ORF">ACFQDD_01910</name>
</gene>
<protein>
    <submittedName>
        <fullName evidence="2">DUF5807 family protein</fullName>
    </submittedName>
</protein>
<proteinExistence type="predicted"/>
<feature type="region of interest" description="Disordered" evidence="1">
    <location>
        <begin position="81"/>
        <end position="112"/>
    </location>
</feature>
<sequence length="165" mass="17474">MSNLDEFLAGERLDDVVFFVSDAYLDDDSRLRNVGVETDDGVRLILDGETGRSAFEAGTGMGAMEFAKTAMGADGEISRSLDDGVCPFADGDSGDDDSGDDDSGDDDSDTGSDADHAVQFVFAFAEAQNDEVGGIYADGDVVHAYAHCTCGESYSHKWVIGERAE</sequence>
<dbReference type="AlphaFoldDB" id="A0ABD5T4K7"/>
<evidence type="ECO:0000256" key="1">
    <source>
        <dbReference type="SAM" id="MobiDB-lite"/>
    </source>
</evidence>
<organism evidence="2 3">
    <name type="scientific">Halorubrum pallidum</name>
    <dbReference type="NCBI Taxonomy" id="1526114"/>
    <lineage>
        <taxon>Archaea</taxon>
        <taxon>Methanobacteriati</taxon>
        <taxon>Methanobacteriota</taxon>
        <taxon>Stenosarchaea group</taxon>
        <taxon>Halobacteria</taxon>
        <taxon>Halobacteriales</taxon>
        <taxon>Haloferacaceae</taxon>
        <taxon>Halorubrum</taxon>
    </lineage>
</organism>
<dbReference type="InterPro" id="IPR043830">
    <property type="entry name" value="DUF5807"/>
</dbReference>
<name>A0ABD5T4K7_9EURY</name>